<dbReference type="RefSeq" id="WP_194539173.1">
    <property type="nucleotide sequence ID" value="NZ_JACEFB010000012.1"/>
</dbReference>
<protein>
    <submittedName>
        <fullName evidence="1">Uncharacterized protein</fullName>
    </submittedName>
</protein>
<keyword evidence="2" id="KW-1185">Reference proteome</keyword>
<proteinExistence type="predicted"/>
<organism evidence="1 2">
    <name type="scientific">Thermogemmata fonticola</name>
    <dbReference type="NCBI Taxonomy" id="2755323"/>
    <lineage>
        <taxon>Bacteria</taxon>
        <taxon>Pseudomonadati</taxon>
        <taxon>Planctomycetota</taxon>
        <taxon>Planctomycetia</taxon>
        <taxon>Gemmatales</taxon>
        <taxon>Gemmataceae</taxon>
        <taxon>Thermogemmata</taxon>
    </lineage>
</organism>
<comment type="caution">
    <text evidence="1">The sequence shown here is derived from an EMBL/GenBank/DDBJ whole genome shotgun (WGS) entry which is preliminary data.</text>
</comment>
<evidence type="ECO:0000313" key="1">
    <source>
        <dbReference type="EMBL" id="MBA2227313.1"/>
    </source>
</evidence>
<dbReference type="Proteomes" id="UP000542342">
    <property type="component" value="Unassembled WGS sequence"/>
</dbReference>
<dbReference type="AlphaFoldDB" id="A0A7V9ACL8"/>
<sequence length="75" mass="8689">MNRPIFVRDSKGTYWLQKRDDSIWGFALVTEDGLTFPDGFGSGAECRKYVRDEEVSPEVRQRFAWIIATEVDLLC</sequence>
<gene>
    <name evidence="1" type="ORF">H0921_14220</name>
</gene>
<reference evidence="1 2" key="1">
    <citation type="submission" date="2020-07" db="EMBL/GenBank/DDBJ databases">
        <title>Thermogemmata thermophila gen. nov., sp. nov., a novel moderate thermophilic planctomycete from a Kamchatka hot spring.</title>
        <authorList>
            <person name="Elcheninov A.G."/>
            <person name="Podosokorskaya O.A."/>
            <person name="Kovaleva O.L."/>
            <person name="Novikov A."/>
            <person name="Bonch-Osmolovskaya E.A."/>
            <person name="Toshchakov S.V."/>
            <person name="Kublanov I.V."/>
        </authorList>
    </citation>
    <scope>NUCLEOTIDE SEQUENCE [LARGE SCALE GENOMIC DNA]</scope>
    <source>
        <strain evidence="1 2">2918</strain>
    </source>
</reference>
<dbReference type="EMBL" id="JACEFB010000012">
    <property type="protein sequence ID" value="MBA2227313.1"/>
    <property type="molecule type" value="Genomic_DNA"/>
</dbReference>
<evidence type="ECO:0000313" key="2">
    <source>
        <dbReference type="Proteomes" id="UP000542342"/>
    </source>
</evidence>
<name>A0A7V9ACL8_9BACT</name>
<accession>A0A7V9ACL8</accession>